<keyword evidence="1" id="KW-1185">Reference proteome</keyword>
<gene>
    <name evidence="2" type="primary">LOC100202995</name>
</gene>
<organism evidence="1 2">
    <name type="scientific">Hydra vulgaris</name>
    <name type="common">Hydra</name>
    <name type="synonym">Hydra attenuata</name>
    <dbReference type="NCBI Taxonomy" id="6087"/>
    <lineage>
        <taxon>Eukaryota</taxon>
        <taxon>Metazoa</taxon>
        <taxon>Cnidaria</taxon>
        <taxon>Hydrozoa</taxon>
        <taxon>Hydroidolina</taxon>
        <taxon>Anthoathecata</taxon>
        <taxon>Aplanulata</taxon>
        <taxon>Hydridae</taxon>
        <taxon>Hydra</taxon>
    </lineage>
</organism>
<accession>A0ABM4D894</accession>
<proteinExistence type="predicted"/>
<dbReference type="Proteomes" id="UP001652625">
    <property type="component" value="Chromosome 12"/>
</dbReference>
<evidence type="ECO:0000313" key="2">
    <source>
        <dbReference type="RefSeq" id="XP_065670546.1"/>
    </source>
</evidence>
<dbReference type="RefSeq" id="XP_065670546.1">
    <property type="nucleotide sequence ID" value="XM_065814474.1"/>
</dbReference>
<sequence>MYCHIFMFCTLLIGSNCKKKKPDKEFSIANLLSGMDPSEQLMFKEELEKEVKKFHVPGSQSNSKAGVKRSKVKEKTALNKAPTKLKASIKQTKQDAQKALVGICDPICAHQCVHGCDFRCCIPGYQAAKHIPRPPITVVLPGSCSPICSPTCFPECSSTCCAGGAGGMFQSNTCPYGCSSSCYPSCTLDCCLLEIKKNFPSSPPVSQVPYYVQPPVQMQPPQPQNYLALNQQLNYVGPSPIAHASALTSPLRNSYPIYQLAQPRIPIFQQKPMIFSQVNRFQPFNRLSAVIAPVPTFQNLCVPVCRSTCTPQCPIQCCGGISRDIEAVQLRQNFPIVKQNQLVCQPLCQNFCYPNCPKRCCILKKNQITPINSIFQSESITSRGPPLQKVTLDSSSNLKQPISNITVVNNTILKNITQNCCEPHNNDKKSKIAKQLELLK</sequence>
<reference evidence="2" key="1">
    <citation type="submission" date="2025-08" db="UniProtKB">
        <authorList>
            <consortium name="RefSeq"/>
        </authorList>
    </citation>
    <scope>IDENTIFICATION</scope>
</reference>
<name>A0ABM4D894_HYDVU</name>
<evidence type="ECO:0000313" key="1">
    <source>
        <dbReference type="Proteomes" id="UP001652625"/>
    </source>
</evidence>
<protein>
    <submittedName>
        <fullName evidence="2">Uncharacterized protein LOC100202995 isoform X2</fullName>
    </submittedName>
</protein>
<dbReference type="GeneID" id="100202995"/>